<dbReference type="InterPro" id="IPR037185">
    <property type="entry name" value="EmrE-like"/>
</dbReference>
<feature type="domain" description="EamA" evidence="3">
    <location>
        <begin position="159"/>
        <end position="300"/>
    </location>
</feature>
<evidence type="ECO:0000256" key="1">
    <source>
        <dbReference type="ARBA" id="ARBA00007362"/>
    </source>
</evidence>
<evidence type="ECO:0000256" key="2">
    <source>
        <dbReference type="SAM" id="Phobius"/>
    </source>
</evidence>
<gene>
    <name evidence="4" type="ORF">KGQ19_05435</name>
</gene>
<dbReference type="EMBL" id="JAAFYZ010000011">
    <property type="protein sequence ID" value="MBS2546303.1"/>
    <property type="molecule type" value="Genomic_DNA"/>
</dbReference>
<feature type="transmembrane region" description="Helical" evidence="2">
    <location>
        <begin position="259"/>
        <end position="277"/>
    </location>
</feature>
<feature type="transmembrane region" description="Helical" evidence="2">
    <location>
        <begin position="103"/>
        <end position="121"/>
    </location>
</feature>
<feature type="transmembrane region" description="Helical" evidence="2">
    <location>
        <begin position="133"/>
        <end position="152"/>
    </location>
</feature>
<feature type="transmembrane region" description="Helical" evidence="2">
    <location>
        <begin position="12"/>
        <end position="39"/>
    </location>
</feature>
<name>A0ABS5KIT3_9ACTN</name>
<organism evidence="4 5">
    <name type="scientific">Catenulispora pinistramenti</name>
    <dbReference type="NCBI Taxonomy" id="2705254"/>
    <lineage>
        <taxon>Bacteria</taxon>
        <taxon>Bacillati</taxon>
        <taxon>Actinomycetota</taxon>
        <taxon>Actinomycetes</taxon>
        <taxon>Catenulisporales</taxon>
        <taxon>Catenulisporaceae</taxon>
        <taxon>Catenulispora</taxon>
    </lineage>
</organism>
<feature type="transmembrane region" description="Helical" evidence="2">
    <location>
        <begin position="79"/>
        <end position="97"/>
    </location>
</feature>
<feature type="transmembrane region" description="Helical" evidence="2">
    <location>
        <begin position="45"/>
        <end position="63"/>
    </location>
</feature>
<keyword evidence="2" id="KW-0472">Membrane</keyword>
<protein>
    <submittedName>
        <fullName evidence="4">EamA family transporter</fullName>
    </submittedName>
</protein>
<keyword evidence="2" id="KW-0812">Transmembrane</keyword>
<feature type="transmembrane region" description="Helical" evidence="2">
    <location>
        <begin position="158"/>
        <end position="178"/>
    </location>
</feature>
<proteinExistence type="inferred from homology"/>
<dbReference type="Proteomes" id="UP000730482">
    <property type="component" value="Unassembled WGS sequence"/>
</dbReference>
<reference evidence="4 5" key="1">
    <citation type="submission" date="2020-02" db="EMBL/GenBank/DDBJ databases">
        <title>Acidophilic actinobacteria isolated from forest soil.</title>
        <authorList>
            <person name="Golinska P."/>
        </authorList>
    </citation>
    <scope>NUCLEOTIDE SEQUENCE [LARGE SCALE GENOMIC DNA]</scope>
    <source>
        <strain evidence="4 5">NL8</strain>
    </source>
</reference>
<dbReference type="PANTHER" id="PTHR22911">
    <property type="entry name" value="ACYL-MALONYL CONDENSING ENZYME-RELATED"/>
    <property type="match status" value="1"/>
</dbReference>
<dbReference type="InterPro" id="IPR000620">
    <property type="entry name" value="EamA_dom"/>
</dbReference>
<feature type="transmembrane region" description="Helical" evidence="2">
    <location>
        <begin position="230"/>
        <end position="252"/>
    </location>
</feature>
<evidence type="ECO:0000313" key="4">
    <source>
        <dbReference type="EMBL" id="MBS2546303.1"/>
    </source>
</evidence>
<feature type="domain" description="EamA" evidence="3">
    <location>
        <begin position="12"/>
        <end position="148"/>
    </location>
</feature>
<comment type="caution">
    <text evidence="4">The sequence shown here is derived from an EMBL/GenBank/DDBJ whole genome shotgun (WGS) entry which is preliminary data.</text>
</comment>
<feature type="transmembrane region" description="Helical" evidence="2">
    <location>
        <begin position="283"/>
        <end position="301"/>
    </location>
</feature>
<dbReference type="PANTHER" id="PTHR22911:SF79">
    <property type="entry name" value="MOBA-LIKE NTP TRANSFERASE DOMAIN-CONTAINING PROTEIN"/>
    <property type="match status" value="1"/>
</dbReference>
<keyword evidence="5" id="KW-1185">Reference proteome</keyword>
<dbReference type="RefSeq" id="WP_212007952.1">
    <property type="nucleotide sequence ID" value="NZ_JAAFYZ010000011.1"/>
</dbReference>
<dbReference type="Pfam" id="PF00892">
    <property type="entry name" value="EamA"/>
    <property type="match status" value="2"/>
</dbReference>
<keyword evidence="2" id="KW-1133">Transmembrane helix</keyword>
<feature type="transmembrane region" description="Helical" evidence="2">
    <location>
        <begin position="190"/>
        <end position="210"/>
    </location>
</feature>
<evidence type="ECO:0000313" key="5">
    <source>
        <dbReference type="Proteomes" id="UP000730482"/>
    </source>
</evidence>
<sequence length="331" mass="34068">MTSTRSANRTTAGVLFGVTSSVAFGAGGPFAKALIAAGFSPLQAVWVRLIGTVVVLVALCLVLRRPGQLAMMVRNKWQILLYGVVAVAACQSLYFVAASRLPVGIAILLEFTGPVLVVAWEKLVRHAHVARESAIGVGVAMLGLAVVVQIWSGLHLDAIGIAAGLGAAAGNATFFLLIDRLRDSVDPLTLTTGGMAVGMVVLTPLAAPWSAPWHILGHSVPLGSHHVPGWTLALFIVLISTILSYLTGAAAIQRLSAPVAAGLAYVEPASATVIAWATLGERLAPIQIGGGAIVLAGAFLAQRGIGQTTRSEGESTPSILGTTVTTEALIR</sequence>
<accession>A0ABS5KIT3</accession>
<dbReference type="SUPFAM" id="SSF103481">
    <property type="entry name" value="Multidrug resistance efflux transporter EmrE"/>
    <property type="match status" value="2"/>
</dbReference>
<comment type="similarity">
    <text evidence="1">Belongs to the EamA transporter family.</text>
</comment>
<evidence type="ECO:0000259" key="3">
    <source>
        <dbReference type="Pfam" id="PF00892"/>
    </source>
</evidence>